<organism evidence="6 7">
    <name type="scientific">Plastoroseomonas arctica</name>
    <dbReference type="NCBI Taxonomy" id="1509237"/>
    <lineage>
        <taxon>Bacteria</taxon>
        <taxon>Pseudomonadati</taxon>
        <taxon>Pseudomonadota</taxon>
        <taxon>Alphaproteobacteria</taxon>
        <taxon>Acetobacterales</taxon>
        <taxon>Acetobacteraceae</taxon>
        <taxon>Plastoroseomonas</taxon>
    </lineage>
</organism>
<feature type="transmembrane region" description="Helical" evidence="4">
    <location>
        <begin position="373"/>
        <end position="392"/>
    </location>
</feature>
<evidence type="ECO:0000256" key="3">
    <source>
        <dbReference type="ARBA" id="ARBA00023136"/>
    </source>
</evidence>
<feature type="domain" description="Major facilitator superfamily (MFS) profile" evidence="5">
    <location>
        <begin position="8"/>
        <end position="398"/>
    </location>
</feature>
<comment type="caution">
    <text evidence="6">The sequence shown here is derived from an EMBL/GenBank/DDBJ whole genome shotgun (WGS) entry which is preliminary data.</text>
</comment>
<feature type="transmembrane region" description="Helical" evidence="4">
    <location>
        <begin position="84"/>
        <end position="108"/>
    </location>
</feature>
<gene>
    <name evidence="6" type="ORF">GXW79_02345</name>
</gene>
<dbReference type="Pfam" id="PF07690">
    <property type="entry name" value="MFS_1"/>
    <property type="match status" value="1"/>
</dbReference>
<dbReference type="PANTHER" id="PTHR23527:SF1">
    <property type="entry name" value="BLL3282 PROTEIN"/>
    <property type="match status" value="1"/>
</dbReference>
<keyword evidence="1 4" id="KW-0812">Transmembrane</keyword>
<feature type="transmembrane region" description="Helical" evidence="4">
    <location>
        <begin position="220"/>
        <end position="243"/>
    </location>
</feature>
<feature type="transmembrane region" description="Helical" evidence="4">
    <location>
        <begin position="342"/>
        <end position="367"/>
    </location>
</feature>
<dbReference type="AlphaFoldDB" id="A0AAF1JUH1"/>
<feature type="transmembrane region" description="Helical" evidence="4">
    <location>
        <begin position="249"/>
        <end position="270"/>
    </location>
</feature>
<evidence type="ECO:0000256" key="4">
    <source>
        <dbReference type="SAM" id="Phobius"/>
    </source>
</evidence>
<sequence>MRVEGKLQLLLVALGAMFLQQTFAALGRNMPPIIAPAILDDLALDPAWLGVYVGLGAAAALVFQLGCGSFIIRYGALRTSQAALVMLGAGLAAAAAGPLAFFAISAVIGGGGSAVSTPASSHLLGRYSPPRQAPLVFSIKQTAVPAGLLLAGLLGPLMTLWWGWRGALLAGGAACVVFAVMLQPLHAEFDADRDPTRSFRFSDFATTLAVVLRLPALRRLAFACFAFNGLQTVFTAYFVTYLVALGHDLAAAGFVFSMATLVAVPGRILWGWIGSGPAEPGQVMAWLALGMAASTVLMGLSGSHWPLGLIGIAGAGLSLTALSWHGVLLAEAARLAPEGMRGAATGGVLSFGQTGALLLPLAFAGVLVTTGSYAAGFMLCGVPALAVGIALLHGGTPDP</sequence>
<reference evidence="6" key="2">
    <citation type="journal article" date="2021" name="Syst. Appl. Microbiol.">
        <title>Roseomonas hellenica sp. nov., isolated from roots of wild-growing Alkanna tinctoria.</title>
        <authorList>
            <person name="Rat A."/>
            <person name="Naranjo H.D."/>
            <person name="Lebbe L."/>
            <person name="Cnockaert M."/>
            <person name="Krigas N."/>
            <person name="Grigoriadou K."/>
            <person name="Maloupa E."/>
            <person name="Willems A."/>
        </authorList>
    </citation>
    <scope>NUCLEOTIDE SEQUENCE</scope>
    <source>
        <strain evidence="6">LMG 28251</strain>
    </source>
</reference>
<keyword evidence="2 4" id="KW-1133">Transmembrane helix</keyword>
<dbReference type="InterPro" id="IPR011701">
    <property type="entry name" value="MFS"/>
</dbReference>
<evidence type="ECO:0000259" key="5">
    <source>
        <dbReference type="PROSITE" id="PS50850"/>
    </source>
</evidence>
<dbReference type="GO" id="GO:0022857">
    <property type="term" value="F:transmembrane transporter activity"/>
    <property type="evidence" value="ECO:0007669"/>
    <property type="project" value="InterPro"/>
</dbReference>
<dbReference type="SUPFAM" id="SSF103473">
    <property type="entry name" value="MFS general substrate transporter"/>
    <property type="match status" value="1"/>
</dbReference>
<dbReference type="Gene3D" id="1.20.1250.20">
    <property type="entry name" value="MFS general substrate transporter like domains"/>
    <property type="match status" value="1"/>
</dbReference>
<dbReference type="InterPro" id="IPR020846">
    <property type="entry name" value="MFS_dom"/>
</dbReference>
<keyword evidence="3 4" id="KW-0472">Membrane</keyword>
<dbReference type="InterPro" id="IPR052952">
    <property type="entry name" value="MFS-Transporter"/>
</dbReference>
<reference evidence="6" key="1">
    <citation type="submission" date="2020-01" db="EMBL/GenBank/DDBJ databases">
        <authorList>
            <person name="Rat A."/>
        </authorList>
    </citation>
    <scope>NUCLEOTIDE SEQUENCE</scope>
    <source>
        <strain evidence="6">LMG 28251</strain>
    </source>
</reference>
<dbReference type="PANTHER" id="PTHR23527">
    <property type="entry name" value="BLL3282 PROTEIN"/>
    <property type="match status" value="1"/>
</dbReference>
<keyword evidence="7" id="KW-1185">Reference proteome</keyword>
<proteinExistence type="predicted"/>
<protein>
    <submittedName>
        <fullName evidence="6">MFS transporter</fullName>
    </submittedName>
</protein>
<dbReference type="Proteomes" id="UP001196068">
    <property type="component" value="Unassembled WGS sequence"/>
</dbReference>
<dbReference type="InterPro" id="IPR036259">
    <property type="entry name" value="MFS_trans_sf"/>
</dbReference>
<feature type="transmembrane region" description="Helical" evidence="4">
    <location>
        <begin position="307"/>
        <end position="330"/>
    </location>
</feature>
<feature type="transmembrane region" description="Helical" evidence="4">
    <location>
        <begin position="48"/>
        <end position="72"/>
    </location>
</feature>
<dbReference type="RefSeq" id="WP_246503652.1">
    <property type="nucleotide sequence ID" value="NZ_JAAEDH010000002.1"/>
</dbReference>
<evidence type="ECO:0000313" key="6">
    <source>
        <dbReference type="EMBL" id="MBR0653911.1"/>
    </source>
</evidence>
<name>A0AAF1JUH1_9PROT</name>
<feature type="transmembrane region" description="Helical" evidence="4">
    <location>
        <begin position="282"/>
        <end position="301"/>
    </location>
</feature>
<dbReference type="PROSITE" id="PS50850">
    <property type="entry name" value="MFS"/>
    <property type="match status" value="1"/>
</dbReference>
<evidence type="ECO:0000313" key="7">
    <source>
        <dbReference type="Proteomes" id="UP001196068"/>
    </source>
</evidence>
<evidence type="ECO:0000256" key="2">
    <source>
        <dbReference type="ARBA" id="ARBA00022989"/>
    </source>
</evidence>
<accession>A0AAF1JUH1</accession>
<dbReference type="EMBL" id="JAAEDH010000002">
    <property type="protein sequence ID" value="MBR0653911.1"/>
    <property type="molecule type" value="Genomic_DNA"/>
</dbReference>
<evidence type="ECO:0000256" key="1">
    <source>
        <dbReference type="ARBA" id="ARBA00022692"/>
    </source>
</evidence>
<feature type="transmembrane region" description="Helical" evidence="4">
    <location>
        <begin position="162"/>
        <end position="182"/>
    </location>
</feature>